<organism evidence="3">
    <name type="scientific">viral metagenome</name>
    <dbReference type="NCBI Taxonomy" id="1070528"/>
    <lineage>
        <taxon>unclassified sequences</taxon>
        <taxon>metagenomes</taxon>
        <taxon>organismal metagenomes</taxon>
    </lineage>
</organism>
<evidence type="ECO:0000313" key="3">
    <source>
        <dbReference type="EMBL" id="QJH96238.1"/>
    </source>
</evidence>
<dbReference type="AlphaFoldDB" id="A0A6M3XES6"/>
<dbReference type="GO" id="GO:0003677">
    <property type="term" value="F:DNA binding"/>
    <property type="evidence" value="ECO:0007669"/>
    <property type="project" value="InterPro"/>
</dbReference>
<dbReference type="Gene3D" id="3.40.1440.10">
    <property type="entry name" value="GIY-YIG endonuclease"/>
    <property type="match status" value="1"/>
</dbReference>
<name>A0A6M3XES6_9ZZZZ</name>
<dbReference type="SMART" id="SM00496">
    <property type="entry name" value="IENR2"/>
    <property type="match status" value="5"/>
</dbReference>
<dbReference type="GO" id="GO:0004519">
    <property type="term" value="F:endonuclease activity"/>
    <property type="evidence" value="ECO:0007669"/>
    <property type="project" value="InterPro"/>
</dbReference>
<dbReference type="Pfam" id="PF01541">
    <property type="entry name" value="GIY-YIG"/>
    <property type="match status" value="1"/>
</dbReference>
<dbReference type="InterPro" id="IPR003611">
    <property type="entry name" value="NUMOD3"/>
</dbReference>
<evidence type="ECO:0000259" key="2">
    <source>
        <dbReference type="PROSITE" id="PS50164"/>
    </source>
</evidence>
<gene>
    <name evidence="3" type="ORF">TM448B00673_0009</name>
</gene>
<reference evidence="3" key="1">
    <citation type="submission" date="2020-03" db="EMBL/GenBank/DDBJ databases">
        <title>The deep terrestrial virosphere.</title>
        <authorList>
            <person name="Holmfeldt K."/>
            <person name="Nilsson E."/>
            <person name="Simone D."/>
            <person name="Lopez-Fernandez M."/>
            <person name="Wu X."/>
            <person name="de Brujin I."/>
            <person name="Lundin D."/>
            <person name="Andersson A."/>
            <person name="Bertilsson S."/>
            <person name="Dopson M."/>
        </authorList>
    </citation>
    <scope>NUCLEOTIDE SEQUENCE</scope>
    <source>
        <strain evidence="3">TM448B00673</strain>
    </source>
</reference>
<dbReference type="EMBL" id="MT144644">
    <property type="protein sequence ID" value="QJH96238.1"/>
    <property type="molecule type" value="Genomic_DNA"/>
</dbReference>
<accession>A0A6M3XES6</accession>
<feature type="domain" description="GIY-YIG" evidence="2">
    <location>
        <begin position="1"/>
        <end position="86"/>
    </location>
</feature>
<dbReference type="InterPro" id="IPR000305">
    <property type="entry name" value="GIY-YIG_endonuc"/>
</dbReference>
<dbReference type="InterPro" id="IPR035901">
    <property type="entry name" value="GIY-YIG_endonuc_sf"/>
</dbReference>
<dbReference type="SUPFAM" id="SSF82771">
    <property type="entry name" value="GIY-YIG endonuclease"/>
    <property type="match status" value="1"/>
</dbReference>
<dbReference type="Pfam" id="PF07460">
    <property type="entry name" value="NUMOD3"/>
    <property type="match status" value="2"/>
</dbReference>
<evidence type="ECO:0000256" key="1">
    <source>
        <dbReference type="ARBA" id="ARBA00010045"/>
    </source>
</evidence>
<dbReference type="InterPro" id="IPR006350">
    <property type="entry name" value="Intron_endoG1"/>
</dbReference>
<sequence length="260" mass="30478">MIIYKIQNRINGKIYIGQTTRSLKERIKEHLAPNNCTVIHATLIKYGIENFDISIIDVTSNINKLNKLEIFYIKKYNCMSPNGYNLTTGGKNYNCSEETKRKLSEFFKGHKATEETKRKLSKSLKGHKVTEETKRKISESHQGKKNWVFGKHLSKEHKRKLSESHKGKKCYNYGKHLSEEIKKKMSIYKIKSHSTAKLTEYEVAIIKWMLLHKVSQKLIGYLFNINSRTISTINRNQFWKYISIPKSFLGKSHIDIFRDL</sequence>
<proteinExistence type="predicted"/>
<dbReference type="SMART" id="SM00465">
    <property type="entry name" value="GIYc"/>
    <property type="match status" value="1"/>
</dbReference>
<comment type="similarity">
    <text evidence="1">To endonucleases of group I introns of fungi and phage.</text>
</comment>
<protein>
    <recommendedName>
        <fullName evidence="2">GIY-YIG domain-containing protein</fullName>
    </recommendedName>
</protein>
<dbReference type="SUPFAM" id="SSF64496">
    <property type="entry name" value="DNA-binding domain of intron-encoded endonucleases"/>
    <property type="match status" value="2"/>
</dbReference>
<dbReference type="CDD" id="cd10443">
    <property type="entry name" value="GIY-YIG_HE_Tlr8p_PBC-V_like"/>
    <property type="match status" value="1"/>
</dbReference>
<dbReference type="PROSITE" id="PS50164">
    <property type="entry name" value="GIY_YIG"/>
    <property type="match status" value="1"/>
</dbReference>
<dbReference type="NCBIfam" id="TIGR01453">
    <property type="entry name" value="grpIintron_endo"/>
    <property type="match status" value="1"/>
</dbReference>